<keyword evidence="2" id="KW-0812">Transmembrane</keyword>
<feature type="compositionally biased region" description="Low complexity" evidence="1">
    <location>
        <begin position="350"/>
        <end position="361"/>
    </location>
</feature>
<feature type="region of interest" description="Disordered" evidence="1">
    <location>
        <begin position="344"/>
        <end position="367"/>
    </location>
</feature>
<evidence type="ECO:0000256" key="2">
    <source>
        <dbReference type="SAM" id="Phobius"/>
    </source>
</evidence>
<sequence>MPFPWKKVKSTRISRLLNDHLHKSQKRRDGSSLVVETGFPTSLIDLFIKNREKLKNSSKKNRETCLSVPSQNDFDAPPIAGSPPSRMDALVIAGLPVNCSSPLRRFSPLYGVNDIDGGGAEVKCDADRLWMQKGVILLAVKIFLVAILALGAKRLTVGITMSAFLLCFLECAGKHLRDFLKPCSKPKGWLTSMLQKKLPKIGYKEEREEQEKGGASLWKDRREGSPRSGHSLKCCESRHRTRNIEIEKPNQCPITLIYEIQPEKEIMEDFCLGGRSSRHQENEVVIGEEKSLFEVRKLKRKSRKDKIKSKMKLFVPKKFGSLRKGHNFRGQKVVQEDKVAVDEGTDGWESDATSRLSSTSSGGFKEEDDMDSIYALGGLREFDEEVGGKETGSGMSWSYLVLCLTLLTGLIGGRAFALFLTLSWFLVLKLSKTLTRYRDVTMLKSFDDWPG</sequence>
<feature type="transmembrane region" description="Helical" evidence="2">
    <location>
        <begin position="399"/>
        <end position="427"/>
    </location>
</feature>
<accession>A0A2Z7C2M1</accession>
<feature type="region of interest" description="Disordered" evidence="1">
    <location>
        <begin position="204"/>
        <end position="232"/>
    </location>
</feature>
<proteinExistence type="predicted"/>
<dbReference type="AlphaFoldDB" id="A0A2Z7C2M1"/>
<gene>
    <name evidence="3" type="ORF">F511_25681</name>
</gene>
<dbReference type="PANTHER" id="PTHR36381">
    <property type="entry name" value="ETHYLENE-REGULATED TRANSCRIPT 2 (ERT2)"/>
    <property type="match status" value="1"/>
</dbReference>
<evidence type="ECO:0000313" key="4">
    <source>
        <dbReference type="Proteomes" id="UP000250235"/>
    </source>
</evidence>
<dbReference type="Proteomes" id="UP000250235">
    <property type="component" value="Unassembled WGS sequence"/>
</dbReference>
<protein>
    <recommendedName>
        <fullName evidence="5">Ethylene-responsive nuclear family protein</fullName>
    </recommendedName>
</protein>
<organism evidence="3 4">
    <name type="scientific">Dorcoceras hygrometricum</name>
    <dbReference type="NCBI Taxonomy" id="472368"/>
    <lineage>
        <taxon>Eukaryota</taxon>
        <taxon>Viridiplantae</taxon>
        <taxon>Streptophyta</taxon>
        <taxon>Embryophyta</taxon>
        <taxon>Tracheophyta</taxon>
        <taxon>Spermatophyta</taxon>
        <taxon>Magnoliopsida</taxon>
        <taxon>eudicotyledons</taxon>
        <taxon>Gunneridae</taxon>
        <taxon>Pentapetalae</taxon>
        <taxon>asterids</taxon>
        <taxon>lamiids</taxon>
        <taxon>Lamiales</taxon>
        <taxon>Gesneriaceae</taxon>
        <taxon>Didymocarpoideae</taxon>
        <taxon>Trichosporeae</taxon>
        <taxon>Loxocarpinae</taxon>
        <taxon>Dorcoceras</taxon>
    </lineage>
</organism>
<evidence type="ECO:0000256" key="1">
    <source>
        <dbReference type="SAM" id="MobiDB-lite"/>
    </source>
</evidence>
<dbReference type="OrthoDB" id="690172at2759"/>
<reference evidence="3 4" key="1">
    <citation type="journal article" date="2015" name="Proc. Natl. Acad. Sci. U.S.A.">
        <title>The resurrection genome of Boea hygrometrica: A blueprint for survival of dehydration.</title>
        <authorList>
            <person name="Xiao L."/>
            <person name="Yang G."/>
            <person name="Zhang L."/>
            <person name="Yang X."/>
            <person name="Zhao S."/>
            <person name="Ji Z."/>
            <person name="Zhou Q."/>
            <person name="Hu M."/>
            <person name="Wang Y."/>
            <person name="Chen M."/>
            <person name="Xu Y."/>
            <person name="Jin H."/>
            <person name="Xiao X."/>
            <person name="Hu G."/>
            <person name="Bao F."/>
            <person name="Hu Y."/>
            <person name="Wan P."/>
            <person name="Li L."/>
            <person name="Deng X."/>
            <person name="Kuang T."/>
            <person name="Xiang C."/>
            <person name="Zhu J.K."/>
            <person name="Oliver M.J."/>
            <person name="He Y."/>
        </authorList>
    </citation>
    <scope>NUCLEOTIDE SEQUENCE [LARGE SCALE GENOMIC DNA]</scope>
    <source>
        <strain evidence="4">cv. XS01</strain>
    </source>
</reference>
<keyword evidence="2" id="KW-0472">Membrane</keyword>
<dbReference type="PANTHER" id="PTHR36381:SF1">
    <property type="entry name" value="ETHYLENE-REGULATED TRANSCRIPT 2 (ERT2)"/>
    <property type="match status" value="1"/>
</dbReference>
<name>A0A2Z7C2M1_9LAMI</name>
<keyword evidence="2" id="KW-1133">Transmembrane helix</keyword>
<evidence type="ECO:0000313" key="3">
    <source>
        <dbReference type="EMBL" id="KZV38690.1"/>
    </source>
</evidence>
<feature type="transmembrane region" description="Helical" evidence="2">
    <location>
        <begin position="135"/>
        <end position="152"/>
    </location>
</feature>
<keyword evidence="4" id="KW-1185">Reference proteome</keyword>
<dbReference type="EMBL" id="KV001755">
    <property type="protein sequence ID" value="KZV38690.1"/>
    <property type="molecule type" value="Genomic_DNA"/>
</dbReference>
<evidence type="ECO:0008006" key="5">
    <source>
        <dbReference type="Google" id="ProtNLM"/>
    </source>
</evidence>
<feature type="compositionally biased region" description="Basic and acidic residues" evidence="1">
    <location>
        <begin position="204"/>
        <end position="225"/>
    </location>
</feature>